<comment type="caution">
    <text evidence="8">The sequence shown here is derived from an EMBL/GenBank/DDBJ whole genome shotgun (WGS) entry which is preliminary data.</text>
</comment>
<dbReference type="AlphaFoldDB" id="A0A373A4C1"/>
<evidence type="ECO:0000256" key="5">
    <source>
        <dbReference type="ARBA" id="ARBA00023136"/>
    </source>
</evidence>
<dbReference type="Pfam" id="PF02653">
    <property type="entry name" value="BPD_transp_2"/>
    <property type="match status" value="1"/>
</dbReference>
<accession>A0A373A4C1</accession>
<feature type="transmembrane region" description="Helical" evidence="7">
    <location>
        <begin position="89"/>
        <end position="107"/>
    </location>
</feature>
<evidence type="ECO:0000256" key="4">
    <source>
        <dbReference type="ARBA" id="ARBA00022989"/>
    </source>
</evidence>
<sequence length="412" mass="42278">MSAEGTDTSSTDTATVARGTDTGLAETHCEHRAESGAIPRTGDPVTNRWTGVHRALRWWPIALLITLLVAPYSALPVPGLLDGPLGSPGSLQLLALCLLYGGLATGYDLLLGRTGLLSFGHALYFATGLYATDLGMLELRLPFAAAAVFGVSCSVLLALLLGSVSLRVTGIGFSMVTLAFAQAGSILVQRNPGGATGGEEGRSAPADLLPSGLLGIENTANLYWIAVGYLVLTVAAVHWAVKSPIGRVWEGIKENERRVEVLGLRPYGYKLVAFVLAGGLAGLGGVVYLLLTGGATPQAATSDATLALLVMVVLGGSGTRWGPLLGGVLYTWASHRLGDLANSSAVADLPAVLRVPLSQPLFLLGALFVAVVYLLPGGLARLPARIRSARTGRSAPAPAGPGTAHPTGGTPA</sequence>
<keyword evidence="3 7" id="KW-0812">Transmembrane</keyword>
<feature type="transmembrane region" description="Helical" evidence="7">
    <location>
        <begin position="143"/>
        <end position="161"/>
    </location>
</feature>
<evidence type="ECO:0000256" key="3">
    <source>
        <dbReference type="ARBA" id="ARBA00022692"/>
    </source>
</evidence>
<keyword evidence="5 7" id="KW-0472">Membrane</keyword>
<gene>
    <name evidence="8" type="ORF">DR950_20070</name>
</gene>
<evidence type="ECO:0000313" key="9">
    <source>
        <dbReference type="Proteomes" id="UP000263377"/>
    </source>
</evidence>
<dbReference type="PANTHER" id="PTHR30482:SF17">
    <property type="entry name" value="ABC TRANSPORTER ATP-BINDING PROTEIN"/>
    <property type="match status" value="1"/>
</dbReference>
<dbReference type="CDD" id="cd06581">
    <property type="entry name" value="TM_PBP1_LivM_like"/>
    <property type="match status" value="1"/>
</dbReference>
<evidence type="ECO:0000256" key="7">
    <source>
        <dbReference type="SAM" id="Phobius"/>
    </source>
</evidence>
<dbReference type="GO" id="GO:0005886">
    <property type="term" value="C:plasma membrane"/>
    <property type="evidence" value="ECO:0007669"/>
    <property type="project" value="UniProtKB-SubCell"/>
</dbReference>
<feature type="transmembrane region" description="Helical" evidence="7">
    <location>
        <begin position="114"/>
        <end position="131"/>
    </location>
</feature>
<evidence type="ECO:0000313" key="8">
    <source>
        <dbReference type="EMBL" id="RGD63003.1"/>
    </source>
</evidence>
<feature type="region of interest" description="Disordered" evidence="6">
    <location>
        <begin position="1"/>
        <end position="20"/>
    </location>
</feature>
<dbReference type="EMBL" id="QVIG01000001">
    <property type="protein sequence ID" value="RGD63003.1"/>
    <property type="molecule type" value="Genomic_DNA"/>
</dbReference>
<dbReference type="PANTHER" id="PTHR30482">
    <property type="entry name" value="HIGH-AFFINITY BRANCHED-CHAIN AMINO ACID TRANSPORT SYSTEM PERMEASE"/>
    <property type="match status" value="1"/>
</dbReference>
<comment type="subcellular location">
    <subcellularLocation>
        <location evidence="1">Cell membrane</location>
        <topology evidence="1">Multi-pass membrane protein</topology>
    </subcellularLocation>
</comment>
<feature type="compositionally biased region" description="Low complexity" evidence="6">
    <location>
        <begin position="1"/>
        <end position="17"/>
    </location>
</feature>
<reference evidence="8 9" key="1">
    <citation type="submission" date="2018-08" db="EMBL/GenBank/DDBJ databases">
        <title>Diversity &amp; Physiological Properties of Lignin-Decomposing Actinobacteria from Soil.</title>
        <authorList>
            <person name="Roh S.G."/>
            <person name="Kim S.B."/>
        </authorList>
    </citation>
    <scope>NUCLEOTIDE SEQUENCE [LARGE SCALE GENOMIC DNA]</scope>
    <source>
        <strain evidence="8 9">MMS17-GH009</strain>
    </source>
</reference>
<dbReference type="Proteomes" id="UP000263377">
    <property type="component" value="Unassembled WGS sequence"/>
</dbReference>
<keyword evidence="9" id="KW-1185">Reference proteome</keyword>
<feature type="transmembrane region" description="Helical" evidence="7">
    <location>
        <begin position="58"/>
        <end position="77"/>
    </location>
</feature>
<evidence type="ECO:0000256" key="2">
    <source>
        <dbReference type="ARBA" id="ARBA00022475"/>
    </source>
</evidence>
<evidence type="ECO:0000256" key="6">
    <source>
        <dbReference type="SAM" id="MobiDB-lite"/>
    </source>
</evidence>
<feature type="region of interest" description="Disordered" evidence="6">
    <location>
        <begin position="390"/>
        <end position="412"/>
    </location>
</feature>
<feature type="transmembrane region" description="Helical" evidence="7">
    <location>
        <begin position="361"/>
        <end position="380"/>
    </location>
</feature>
<dbReference type="GO" id="GO:0015658">
    <property type="term" value="F:branched-chain amino acid transmembrane transporter activity"/>
    <property type="evidence" value="ECO:0007669"/>
    <property type="project" value="InterPro"/>
</dbReference>
<evidence type="ECO:0000256" key="1">
    <source>
        <dbReference type="ARBA" id="ARBA00004651"/>
    </source>
</evidence>
<feature type="transmembrane region" description="Helical" evidence="7">
    <location>
        <begin position="222"/>
        <end position="241"/>
    </location>
</feature>
<dbReference type="InterPro" id="IPR043428">
    <property type="entry name" value="LivM-like"/>
</dbReference>
<proteinExistence type="predicted"/>
<name>A0A373A4C1_9ACTN</name>
<protein>
    <submittedName>
        <fullName evidence="8">Branched-chain amino acid ABC transporter permease</fullName>
    </submittedName>
</protein>
<dbReference type="InterPro" id="IPR001851">
    <property type="entry name" value="ABC_transp_permease"/>
</dbReference>
<feature type="transmembrane region" description="Helical" evidence="7">
    <location>
        <begin position="267"/>
        <end position="291"/>
    </location>
</feature>
<keyword evidence="2" id="KW-1003">Cell membrane</keyword>
<keyword evidence="4 7" id="KW-1133">Transmembrane helix</keyword>
<organism evidence="8 9">
    <name type="scientific">Kitasatospora xanthocidica</name>
    <dbReference type="NCBI Taxonomy" id="83382"/>
    <lineage>
        <taxon>Bacteria</taxon>
        <taxon>Bacillati</taxon>
        <taxon>Actinomycetota</taxon>
        <taxon>Actinomycetes</taxon>
        <taxon>Kitasatosporales</taxon>
        <taxon>Streptomycetaceae</taxon>
        <taxon>Kitasatospora</taxon>
    </lineage>
</organism>